<dbReference type="GO" id="GO:0008270">
    <property type="term" value="F:zinc ion binding"/>
    <property type="evidence" value="ECO:0007669"/>
    <property type="project" value="UniProtKB-KW"/>
</dbReference>
<dbReference type="InterPro" id="IPR050527">
    <property type="entry name" value="Snail/Krueppel_Znf"/>
</dbReference>
<dbReference type="EMBL" id="OW240923">
    <property type="protein sequence ID" value="CAH2324403.1"/>
    <property type="molecule type" value="Genomic_DNA"/>
</dbReference>
<feature type="domain" description="C2H2-type" evidence="10">
    <location>
        <begin position="350"/>
        <end position="369"/>
    </location>
</feature>
<dbReference type="PANTHER" id="PTHR24388">
    <property type="entry name" value="ZINC FINGER PROTEIN"/>
    <property type="match status" value="1"/>
</dbReference>
<gene>
    <name evidence="11" type="ORF">PECUL_23A052564</name>
</gene>
<dbReference type="FunFam" id="3.30.160.60:FF:000693">
    <property type="entry name" value="Snail family zinc finger 1a"/>
    <property type="match status" value="1"/>
</dbReference>
<evidence type="ECO:0000256" key="9">
    <source>
        <dbReference type="PROSITE-ProRule" id="PRU00042"/>
    </source>
</evidence>
<dbReference type="FunFam" id="3.30.160.60:FF:000110">
    <property type="entry name" value="Zinc finger protein-like"/>
    <property type="match status" value="1"/>
</dbReference>
<evidence type="ECO:0000256" key="2">
    <source>
        <dbReference type="ARBA" id="ARBA00022723"/>
    </source>
</evidence>
<proteinExistence type="inferred from homology"/>
<protein>
    <submittedName>
        <fullName evidence="11">Zinc finger SNAI3</fullName>
    </submittedName>
</protein>
<evidence type="ECO:0000256" key="3">
    <source>
        <dbReference type="ARBA" id="ARBA00022737"/>
    </source>
</evidence>
<dbReference type="Proteomes" id="UP001295444">
    <property type="component" value="Chromosome 12"/>
</dbReference>
<feature type="domain" description="C2H2-type" evidence="10">
    <location>
        <begin position="268"/>
        <end position="291"/>
    </location>
</feature>
<keyword evidence="4 9" id="KW-0863">Zinc-finger</keyword>
<dbReference type="PANTHER" id="PTHR24388:SF54">
    <property type="entry name" value="PROTEIN ESCARGOT"/>
    <property type="match status" value="1"/>
</dbReference>
<comment type="similarity">
    <text evidence="8">Belongs to the snail C2H2-type zinc-finger protein family.</text>
</comment>
<feature type="domain" description="C2H2-type" evidence="10">
    <location>
        <begin position="292"/>
        <end position="321"/>
    </location>
</feature>
<keyword evidence="2" id="KW-0479">Metal-binding</keyword>
<evidence type="ECO:0000256" key="7">
    <source>
        <dbReference type="ARBA" id="ARBA00023242"/>
    </source>
</evidence>
<accession>A0AAD1TG45</accession>
<keyword evidence="5" id="KW-0862">Zinc</keyword>
<evidence type="ECO:0000313" key="12">
    <source>
        <dbReference type="Proteomes" id="UP001295444"/>
    </source>
</evidence>
<dbReference type="SMART" id="SM00355">
    <property type="entry name" value="ZnF_C2H2"/>
    <property type="match status" value="4"/>
</dbReference>
<dbReference type="FunFam" id="3.30.160.60:FF:000043">
    <property type="entry name" value="Scratch family zinc finger 2"/>
    <property type="match status" value="1"/>
</dbReference>
<evidence type="ECO:0000259" key="10">
    <source>
        <dbReference type="PROSITE" id="PS50157"/>
    </source>
</evidence>
<dbReference type="PROSITE" id="PS00028">
    <property type="entry name" value="ZINC_FINGER_C2H2_1"/>
    <property type="match status" value="3"/>
</dbReference>
<keyword evidence="3" id="KW-0677">Repeat</keyword>
<dbReference type="Gene3D" id="3.30.160.60">
    <property type="entry name" value="Classic Zinc Finger"/>
    <property type="match status" value="4"/>
</dbReference>
<evidence type="ECO:0000313" key="11">
    <source>
        <dbReference type="EMBL" id="CAH2324403.1"/>
    </source>
</evidence>
<sequence length="377" mass="41976">MFEFLSLDPLIFQHWVWPEEDSQESRRLQQPGLKEQTPHCANISSPTYAPAATGKLNGKTLLLTLLLHLSQCLVGYDLDHMVISPETFYSDGRCPWLVTVRVAKWQRMPRSFLVKKPCSHRIPNYGQLLDSDTGPVVSLLKNGGSIPHKSEVTEQPDAPLEISVESPGTEHNETSGKTSLDIIKEDAIPILANGLPLKDSMNNLNMPIRRLPDTVYALPSVKGMLHLSSQSDSSYELHSVGCPDFQKSYGVLPLQKSRHCHGPPRRVFSCQQCAKAYTSLGALKMHIRTHTLPCSCGICGKAFSRPWLLQGHIRTHTGEKPFSCFHCGRGFADRSNLRAHLQTHSEVKRYICPGCGKSFSRISLLSKHRDGCCCPLS</sequence>
<comment type="subcellular location">
    <subcellularLocation>
        <location evidence="1">Nucleus</location>
    </subcellularLocation>
</comment>
<evidence type="ECO:0000256" key="1">
    <source>
        <dbReference type="ARBA" id="ARBA00004123"/>
    </source>
</evidence>
<reference evidence="11" key="1">
    <citation type="submission" date="2022-03" db="EMBL/GenBank/DDBJ databases">
        <authorList>
            <person name="Alioto T."/>
            <person name="Alioto T."/>
            <person name="Gomez Garrido J."/>
        </authorList>
    </citation>
    <scope>NUCLEOTIDE SEQUENCE</scope>
</reference>
<dbReference type="InterPro" id="IPR036236">
    <property type="entry name" value="Znf_C2H2_sf"/>
</dbReference>
<organism evidence="11 12">
    <name type="scientific">Pelobates cultripes</name>
    <name type="common">Western spadefoot toad</name>
    <dbReference type="NCBI Taxonomy" id="61616"/>
    <lineage>
        <taxon>Eukaryota</taxon>
        <taxon>Metazoa</taxon>
        <taxon>Chordata</taxon>
        <taxon>Craniata</taxon>
        <taxon>Vertebrata</taxon>
        <taxon>Euteleostomi</taxon>
        <taxon>Amphibia</taxon>
        <taxon>Batrachia</taxon>
        <taxon>Anura</taxon>
        <taxon>Pelobatoidea</taxon>
        <taxon>Pelobatidae</taxon>
        <taxon>Pelobates</taxon>
    </lineage>
</organism>
<dbReference type="GO" id="GO:0000981">
    <property type="term" value="F:DNA-binding transcription factor activity, RNA polymerase II-specific"/>
    <property type="evidence" value="ECO:0007669"/>
    <property type="project" value="TreeGrafter"/>
</dbReference>
<evidence type="ECO:0000256" key="4">
    <source>
        <dbReference type="ARBA" id="ARBA00022771"/>
    </source>
</evidence>
<evidence type="ECO:0000256" key="5">
    <source>
        <dbReference type="ARBA" id="ARBA00022833"/>
    </source>
</evidence>
<evidence type="ECO:0000256" key="8">
    <source>
        <dbReference type="ARBA" id="ARBA00037948"/>
    </source>
</evidence>
<keyword evidence="12" id="KW-1185">Reference proteome</keyword>
<keyword evidence="6" id="KW-0238">DNA-binding</keyword>
<evidence type="ECO:0000256" key="6">
    <source>
        <dbReference type="ARBA" id="ARBA00023125"/>
    </source>
</evidence>
<dbReference type="PROSITE" id="PS50157">
    <property type="entry name" value="ZINC_FINGER_C2H2_2"/>
    <property type="match status" value="4"/>
</dbReference>
<dbReference type="GO" id="GO:0000978">
    <property type="term" value="F:RNA polymerase II cis-regulatory region sequence-specific DNA binding"/>
    <property type="evidence" value="ECO:0007669"/>
    <property type="project" value="TreeGrafter"/>
</dbReference>
<dbReference type="InterPro" id="IPR013087">
    <property type="entry name" value="Znf_C2H2_type"/>
</dbReference>
<dbReference type="Pfam" id="PF00096">
    <property type="entry name" value="zf-C2H2"/>
    <property type="match status" value="4"/>
</dbReference>
<dbReference type="GO" id="GO:0005634">
    <property type="term" value="C:nucleus"/>
    <property type="evidence" value="ECO:0007669"/>
    <property type="project" value="UniProtKB-SubCell"/>
</dbReference>
<dbReference type="SUPFAM" id="SSF57667">
    <property type="entry name" value="beta-beta-alpha zinc fingers"/>
    <property type="match status" value="3"/>
</dbReference>
<feature type="domain" description="C2H2-type" evidence="10">
    <location>
        <begin position="322"/>
        <end position="349"/>
    </location>
</feature>
<dbReference type="AlphaFoldDB" id="A0AAD1TG45"/>
<name>A0AAD1TG45_PELCU</name>
<keyword evidence="7" id="KW-0539">Nucleus</keyword>